<feature type="region of interest" description="Disordered" evidence="1">
    <location>
        <begin position="63"/>
        <end position="87"/>
    </location>
</feature>
<evidence type="ECO:0000313" key="2">
    <source>
        <dbReference type="EMBL" id="CAF4457020.1"/>
    </source>
</evidence>
<sequence length="321" mass="36816">MSPKGIFNKKLREILSQNIQLENTTFENNKLQFIITTKHQYSLNSLLNNITFTLYYMNHNTMDSNRTEPVTTTTSSSSSNNEQQGYQSITLRSNDFKRYSYLSIFPPKTSVVTPGVYDHLLLANVPNSRLGPDELRRRQQASSTTTDASASINYDHDRDPFCLSSEDAKELSTRLQVIESVIKSNADRLSSICYLLLGVHQLFRRKVLERPDVAVKNPTLNSKQMSILLEFFLQIDVDVFYMKTCRFRGAEPCSTMQGLFCNDELPQARYSMTPCRTNDCQYCHSMENQNQNSSRSEAIDFENSSQHRFVNGYTTYLNCPA</sequence>
<feature type="non-terminal residue" evidence="2">
    <location>
        <position position="1"/>
    </location>
</feature>
<protein>
    <submittedName>
        <fullName evidence="2">Uncharacterized protein</fullName>
    </submittedName>
</protein>
<dbReference type="AlphaFoldDB" id="A0A820SJ57"/>
<feature type="compositionally biased region" description="Low complexity" evidence="1">
    <location>
        <begin position="141"/>
        <end position="151"/>
    </location>
</feature>
<feature type="region of interest" description="Disordered" evidence="1">
    <location>
        <begin position="128"/>
        <end position="153"/>
    </location>
</feature>
<dbReference type="Proteomes" id="UP000663866">
    <property type="component" value="Unassembled WGS sequence"/>
</dbReference>
<evidence type="ECO:0000256" key="1">
    <source>
        <dbReference type="SAM" id="MobiDB-lite"/>
    </source>
</evidence>
<name>A0A820SJ57_9BILA</name>
<keyword evidence="3" id="KW-1185">Reference proteome</keyword>
<gene>
    <name evidence="2" type="ORF">OVN521_LOCUS38209</name>
</gene>
<dbReference type="EMBL" id="CAJOBG010047103">
    <property type="protein sequence ID" value="CAF4457020.1"/>
    <property type="molecule type" value="Genomic_DNA"/>
</dbReference>
<reference evidence="2" key="1">
    <citation type="submission" date="2021-02" db="EMBL/GenBank/DDBJ databases">
        <authorList>
            <person name="Nowell W R."/>
        </authorList>
    </citation>
    <scope>NUCLEOTIDE SEQUENCE</scope>
</reference>
<accession>A0A820SJ57</accession>
<comment type="caution">
    <text evidence="2">The sequence shown here is derived from an EMBL/GenBank/DDBJ whole genome shotgun (WGS) entry which is preliminary data.</text>
</comment>
<proteinExistence type="predicted"/>
<evidence type="ECO:0000313" key="3">
    <source>
        <dbReference type="Proteomes" id="UP000663866"/>
    </source>
</evidence>
<organism evidence="2 3">
    <name type="scientific">Rotaria magnacalcarata</name>
    <dbReference type="NCBI Taxonomy" id="392030"/>
    <lineage>
        <taxon>Eukaryota</taxon>
        <taxon>Metazoa</taxon>
        <taxon>Spiralia</taxon>
        <taxon>Gnathifera</taxon>
        <taxon>Rotifera</taxon>
        <taxon>Eurotatoria</taxon>
        <taxon>Bdelloidea</taxon>
        <taxon>Philodinida</taxon>
        <taxon>Philodinidae</taxon>
        <taxon>Rotaria</taxon>
    </lineage>
</organism>